<dbReference type="Proteomes" id="UP000887580">
    <property type="component" value="Unplaced"/>
</dbReference>
<dbReference type="WBParaSite" id="PS1159_v2.g7196.t1">
    <property type="protein sequence ID" value="PS1159_v2.g7196.t1"/>
    <property type="gene ID" value="PS1159_v2.g7196"/>
</dbReference>
<evidence type="ECO:0000313" key="2">
    <source>
        <dbReference type="WBParaSite" id="PS1159_v2.g7196.t1"/>
    </source>
</evidence>
<evidence type="ECO:0000313" key="1">
    <source>
        <dbReference type="Proteomes" id="UP000887580"/>
    </source>
</evidence>
<sequence length="134" mass="14976">METFLGIICALITIDSKIPKFYQVLLPESKADIGGMVNSMGDIDQNETPTELLRESYFPVTRYLAPDVFYSGRLGALGDSGNGMLIKNKRGLTMIIAVLSSTTTEGSYFIDVFTHIKWIKKNVVNTRIVHDELR</sequence>
<name>A0AC35GP63_9BILA</name>
<organism evidence="1 2">
    <name type="scientific">Panagrolaimus sp. PS1159</name>
    <dbReference type="NCBI Taxonomy" id="55785"/>
    <lineage>
        <taxon>Eukaryota</taxon>
        <taxon>Metazoa</taxon>
        <taxon>Ecdysozoa</taxon>
        <taxon>Nematoda</taxon>
        <taxon>Chromadorea</taxon>
        <taxon>Rhabditida</taxon>
        <taxon>Tylenchina</taxon>
        <taxon>Panagrolaimomorpha</taxon>
        <taxon>Panagrolaimoidea</taxon>
        <taxon>Panagrolaimidae</taxon>
        <taxon>Panagrolaimus</taxon>
    </lineage>
</organism>
<accession>A0AC35GP63</accession>
<protein>
    <submittedName>
        <fullName evidence="2">Peptidase S1 domain-containing protein</fullName>
    </submittedName>
</protein>
<proteinExistence type="predicted"/>
<reference evidence="2" key="1">
    <citation type="submission" date="2022-11" db="UniProtKB">
        <authorList>
            <consortium name="WormBaseParasite"/>
        </authorList>
    </citation>
    <scope>IDENTIFICATION</scope>
</reference>